<keyword evidence="3" id="KW-0479">Metal-binding</keyword>
<evidence type="ECO:0000256" key="7">
    <source>
        <dbReference type="ARBA" id="ARBA00023128"/>
    </source>
</evidence>
<dbReference type="EMBL" id="MTYJ01000366">
    <property type="protein sequence ID" value="OWA54034.1"/>
    <property type="molecule type" value="Genomic_DNA"/>
</dbReference>
<dbReference type="AlphaFoldDB" id="A0A9X6RN19"/>
<comment type="subcellular location">
    <subcellularLocation>
        <location evidence="10">Mitochondrion inner membrane</location>
        <topology evidence="10">Peripheral membrane protein</topology>
        <orientation evidence="10">Intermembrane side</orientation>
    </subcellularLocation>
</comment>
<keyword evidence="7 10" id="KW-0496">Mitochondrion</keyword>
<dbReference type="Pfam" id="PF02953">
    <property type="entry name" value="zf-Tim10_DDP"/>
    <property type="match status" value="1"/>
</dbReference>
<comment type="function">
    <text evidence="10">Mitochondrial intermembrane chaperone that participates in the import and insertion of some multi-pass transmembrane proteins into the mitochondrial inner membrane. Also required for the transfer of beta-barrel precursors from the TOM complex to the sorting and assembly machinery (SAM complex) of the outer membrane. Acts as a chaperone-like protein that protects the hydrophobic precursors from aggregation and guide them through the mitochondrial intermembrane space.</text>
</comment>
<reference evidence="13" key="1">
    <citation type="submission" date="2017-01" db="EMBL/GenBank/DDBJ databases">
        <title>Comparative genomics of anhydrobiosis in the tardigrade Hypsibius dujardini.</title>
        <authorList>
            <person name="Yoshida Y."/>
            <person name="Koutsovoulos G."/>
            <person name="Laetsch D."/>
            <person name="Stevens L."/>
            <person name="Kumar S."/>
            <person name="Horikawa D."/>
            <person name="Ishino K."/>
            <person name="Komine S."/>
            <person name="Tomita M."/>
            <person name="Blaxter M."/>
            <person name="Arakawa K."/>
        </authorList>
    </citation>
    <scope>NUCLEOTIDE SEQUENCE [LARGE SCALE GENOMIC DNA]</scope>
    <source>
        <strain evidence="13">Z151</strain>
    </source>
</reference>
<evidence type="ECO:0000313" key="12">
    <source>
        <dbReference type="EMBL" id="OWA54034.1"/>
    </source>
</evidence>
<evidence type="ECO:0000313" key="13">
    <source>
        <dbReference type="Proteomes" id="UP000192578"/>
    </source>
</evidence>
<evidence type="ECO:0000256" key="6">
    <source>
        <dbReference type="ARBA" id="ARBA00023010"/>
    </source>
</evidence>
<evidence type="ECO:0000256" key="10">
    <source>
        <dbReference type="RuleBase" id="RU367043"/>
    </source>
</evidence>
<dbReference type="Gene3D" id="1.10.287.810">
    <property type="entry name" value="Mitochondrial import inner membrane translocase subunit tim13 like domains"/>
    <property type="match status" value="1"/>
</dbReference>
<dbReference type="GO" id="GO:0045039">
    <property type="term" value="P:protein insertion into mitochondrial inner membrane"/>
    <property type="evidence" value="ECO:0007669"/>
    <property type="project" value="UniProtKB-ARBA"/>
</dbReference>
<keyword evidence="10" id="KW-0999">Mitochondrion inner membrane</keyword>
<accession>A0A9X6RN19</accession>
<comment type="domain">
    <text evidence="10">The twin CX3C motif contains 4 conserved Cys residues that form 2 disulfide bonds in the mitochondrial intermembrane space.</text>
</comment>
<evidence type="ECO:0000256" key="5">
    <source>
        <dbReference type="ARBA" id="ARBA00022927"/>
    </source>
</evidence>
<evidence type="ECO:0000256" key="4">
    <source>
        <dbReference type="ARBA" id="ARBA00022833"/>
    </source>
</evidence>
<dbReference type="InterPro" id="IPR004217">
    <property type="entry name" value="Tim10-like"/>
</dbReference>
<keyword evidence="13" id="KW-1185">Reference proteome</keyword>
<keyword evidence="6 10" id="KW-0811">Translocation</keyword>
<gene>
    <name evidence="12" type="ORF">BV898_18456</name>
</gene>
<organism evidence="12 13">
    <name type="scientific">Hypsibius exemplaris</name>
    <name type="common">Freshwater tardigrade</name>
    <dbReference type="NCBI Taxonomy" id="2072580"/>
    <lineage>
        <taxon>Eukaryota</taxon>
        <taxon>Metazoa</taxon>
        <taxon>Ecdysozoa</taxon>
        <taxon>Tardigrada</taxon>
        <taxon>Eutardigrada</taxon>
        <taxon>Parachela</taxon>
        <taxon>Hypsibioidea</taxon>
        <taxon>Hypsibiidae</taxon>
        <taxon>Hypsibius</taxon>
    </lineage>
</organism>
<dbReference type="GO" id="GO:0005743">
    <property type="term" value="C:mitochondrial inner membrane"/>
    <property type="evidence" value="ECO:0007669"/>
    <property type="project" value="UniProtKB-SubCell"/>
</dbReference>
<keyword evidence="4" id="KW-0862">Zinc</keyword>
<evidence type="ECO:0000256" key="9">
    <source>
        <dbReference type="ARBA" id="ARBA00023186"/>
    </source>
</evidence>
<comment type="caution">
    <text evidence="12">The sequence shown here is derived from an EMBL/GenBank/DDBJ whole genome shotgun (WGS) entry which is preliminary data.</text>
</comment>
<keyword evidence="5 10" id="KW-0653">Protein transport</keyword>
<sequence>MTDKLTSAQKDELMNQVQQQLAVANFQELLTKATHKCYKMCIGKPGSSLSSSEQSCLAMCMDRYTDTYNHVIRVYTTKLQNGLRGS</sequence>
<dbReference type="GO" id="GO:0015031">
    <property type="term" value="P:protein transport"/>
    <property type="evidence" value="ECO:0007669"/>
    <property type="project" value="UniProtKB-KW"/>
</dbReference>
<name>A0A9X6RN19_HYPEX</name>
<dbReference type="FunFam" id="1.10.287.810:FF:000001">
    <property type="entry name" value="mitochondrial import inner membrane translocase subunit TIM13"/>
    <property type="match status" value="1"/>
</dbReference>
<keyword evidence="2 10" id="KW-0813">Transport</keyword>
<evidence type="ECO:0000256" key="3">
    <source>
        <dbReference type="ARBA" id="ARBA00022723"/>
    </source>
</evidence>
<keyword evidence="8 10" id="KW-1015">Disulfide bond</keyword>
<evidence type="ECO:0000256" key="8">
    <source>
        <dbReference type="ARBA" id="ARBA00023157"/>
    </source>
</evidence>
<evidence type="ECO:0000256" key="1">
    <source>
        <dbReference type="ARBA" id="ARBA00006720"/>
    </source>
</evidence>
<evidence type="ECO:0000256" key="2">
    <source>
        <dbReference type="ARBA" id="ARBA00022448"/>
    </source>
</evidence>
<proteinExistence type="inferred from homology"/>
<dbReference type="GO" id="GO:0042719">
    <property type="term" value="C:mitochondrial intermembrane space chaperone complex"/>
    <property type="evidence" value="ECO:0007669"/>
    <property type="project" value="UniProtKB-ARBA"/>
</dbReference>
<evidence type="ECO:0000259" key="11">
    <source>
        <dbReference type="Pfam" id="PF02953"/>
    </source>
</evidence>
<keyword evidence="10" id="KW-0472">Membrane</keyword>
<protein>
    <recommendedName>
        <fullName evidence="10">Mitochondrial import inner membrane translocase subunit</fullName>
    </recommendedName>
</protein>
<dbReference type="InterPro" id="IPR035427">
    <property type="entry name" value="Tim10-like_dom_sf"/>
</dbReference>
<comment type="similarity">
    <text evidence="1 10">Belongs to the small Tim family.</text>
</comment>
<dbReference type="Proteomes" id="UP000192578">
    <property type="component" value="Unassembled WGS sequence"/>
</dbReference>
<comment type="subunit">
    <text evidence="10">Heterohexamer.</text>
</comment>
<dbReference type="SUPFAM" id="SSF144122">
    <property type="entry name" value="Tim10-like"/>
    <property type="match status" value="1"/>
</dbReference>
<feature type="domain" description="Tim10-like" evidence="11">
    <location>
        <begin position="15"/>
        <end position="75"/>
    </location>
</feature>
<dbReference type="GO" id="GO:0046872">
    <property type="term" value="F:metal ion binding"/>
    <property type="evidence" value="ECO:0007669"/>
    <property type="project" value="UniProtKB-KW"/>
</dbReference>
<dbReference type="OrthoDB" id="7813104at2759"/>
<keyword evidence="9 10" id="KW-0143">Chaperone</keyword>